<keyword evidence="4" id="KW-1185">Reference proteome</keyword>
<dbReference type="RefSeq" id="WP_149485039.1">
    <property type="nucleotide sequence ID" value="NZ_CP036150.1"/>
</dbReference>
<feature type="domain" description="SH3b" evidence="2">
    <location>
        <begin position="107"/>
        <end position="166"/>
    </location>
</feature>
<dbReference type="Pfam" id="PF08239">
    <property type="entry name" value="SH3_3"/>
    <property type="match status" value="1"/>
</dbReference>
<reference evidence="3 4" key="1">
    <citation type="submission" date="2019-02" db="EMBL/GenBank/DDBJ databases">
        <title>Complete Genome Sequence and Methylome Analysis of free living Spirochaetas.</title>
        <authorList>
            <person name="Fomenkov A."/>
            <person name="Dubinina G."/>
            <person name="Leshcheva N."/>
            <person name="Mikheeva N."/>
            <person name="Grabovich M."/>
            <person name="Vincze T."/>
            <person name="Roberts R.J."/>
        </authorList>
    </citation>
    <scope>NUCLEOTIDE SEQUENCE [LARGE SCALE GENOMIC DNA]</scope>
    <source>
        <strain evidence="3 4">K2</strain>
    </source>
</reference>
<accession>A0A5C1QHH5</accession>
<dbReference type="Proteomes" id="UP000324209">
    <property type="component" value="Chromosome"/>
</dbReference>
<feature type="region of interest" description="Disordered" evidence="1">
    <location>
        <begin position="435"/>
        <end position="467"/>
    </location>
</feature>
<dbReference type="OrthoDB" id="350202at2"/>
<evidence type="ECO:0000259" key="2">
    <source>
        <dbReference type="Pfam" id="PF08239"/>
    </source>
</evidence>
<feature type="compositionally biased region" description="Acidic residues" evidence="1">
    <location>
        <begin position="443"/>
        <end position="467"/>
    </location>
</feature>
<dbReference type="EMBL" id="CP036150">
    <property type="protein sequence ID" value="QEN06957.1"/>
    <property type="molecule type" value="Genomic_DNA"/>
</dbReference>
<sequence length="467" mass="53485">MMMTKYSRRLLVLLIIITAMTLSCSRKIGYGVVLWSDQDGLPTGALTEVLEESRIRKSYILQIKGTKERFEIPVWRVRFFEKNSEAIEFAAGYEEYVSVFAYANKQGLPMRERPDASSERVYKLRENQEIKVLDRGELEEVGRFEGHWYTILTDDGVTGYVFDALLTVYSLNDQQEMVVQNERDQSDPLLDAFFSTTWRPDTYQDMISRRQVDLALFRPEYGLFPDLENKTITLKTIDKELVSSFDKVTRIGSNRYDLGGSSFRITINSEYFISVQYKYDGLEYSMAFIRLSEDVDTIITKEMNRRTALLQEFIDRGPEMSSQAYGTILFENGGRFTWIDKSALISQQVLSVSAGNSGYVSFRNFPSEQIRSRYDGVITFNFESGETADFLYTMRDAGASLLYVDDRYIVERVVTNDQFFSPIQMFFNFPDKISSAPSSSGNEDQEDSVGSDGEDIPTTEEPIEGAG</sequence>
<dbReference type="Gene3D" id="2.30.30.40">
    <property type="entry name" value="SH3 Domains"/>
    <property type="match status" value="1"/>
</dbReference>
<evidence type="ECO:0000256" key="1">
    <source>
        <dbReference type="SAM" id="MobiDB-lite"/>
    </source>
</evidence>
<name>A0A5C1QHH5_9SPIO</name>
<dbReference type="KEGG" id="ock:EXM22_02740"/>
<evidence type="ECO:0000313" key="4">
    <source>
        <dbReference type="Proteomes" id="UP000324209"/>
    </source>
</evidence>
<dbReference type="InterPro" id="IPR003646">
    <property type="entry name" value="SH3-like_bac-type"/>
</dbReference>
<protein>
    <submittedName>
        <fullName evidence="3">SH3 domain-containing protein</fullName>
    </submittedName>
</protein>
<dbReference type="PROSITE" id="PS51257">
    <property type="entry name" value="PROKAR_LIPOPROTEIN"/>
    <property type="match status" value="1"/>
</dbReference>
<evidence type="ECO:0000313" key="3">
    <source>
        <dbReference type="EMBL" id="QEN06957.1"/>
    </source>
</evidence>
<dbReference type="AlphaFoldDB" id="A0A5C1QHH5"/>
<proteinExistence type="predicted"/>
<gene>
    <name evidence="3" type="ORF">EXM22_02740</name>
</gene>
<organism evidence="3 4">
    <name type="scientific">Oceanispirochaeta crateris</name>
    <dbReference type="NCBI Taxonomy" id="2518645"/>
    <lineage>
        <taxon>Bacteria</taxon>
        <taxon>Pseudomonadati</taxon>
        <taxon>Spirochaetota</taxon>
        <taxon>Spirochaetia</taxon>
        <taxon>Spirochaetales</taxon>
        <taxon>Spirochaetaceae</taxon>
        <taxon>Oceanispirochaeta</taxon>
    </lineage>
</organism>